<dbReference type="RefSeq" id="WP_165105742.1">
    <property type="nucleotide sequence ID" value="NZ_JAAKYA010000014.1"/>
</dbReference>
<dbReference type="InterPro" id="IPR013022">
    <property type="entry name" value="Xyl_isomerase-like_TIM-brl"/>
</dbReference>
<evidence type="ECO:0000313" key="2">
    <source>
        <dbReference type="EMBL" id="NGO38333.1"/>
    </source>
</evidence>
<feature type="domain" description="Xylose isomerase-like TIM barrel" evidence="1">
    <location>
        <begin position="61"/>
        <end position="291"/>
    </location>
</feature>
<dbReference type="PANTHER" id="PTHR12110:SF41">
    <property type="entry name" value="INOSOSE DEHYDRATASE"/>
    <property type="match status" value="1"/>
</dbReference>
<sequence length="312" mass="34851">MVDRTGLTRRMFLARTAAFGLWACCRSAEQVFGAGRASPGVYLFDKVCAQAGLSLEETVELVDSVGLEGVDCAVRVKDRIEPAQVRQDLPRYDRMLRARGRRVGLLTTAILNPSTPDARPVLEVARELGVRMYRVGFLRFRPETPVADQIRQAREGLARLAEWNRQLGLCALVQNHSPAGNTRYLGGDLSEMAALVDGFSPDEVAVAFDPAHALLVHGDGWAEHLDRLKGHLGAVYVKDVDRRRRFVPFGEGELGRMGFFERLRRMGYEGPVSLHIEYDWGREGRRGRAELELAVRNALGHFRRWWAAAAVG</sequence>
<proteinExistence type="predicted"/>
<protein>
    <submittedName>
        <fullName evidence="2">Sugar phosphate isomerase/epimerase</fullName>
    </submittedName>
</protein>
<evidence type="ECO:0000313" key="3">
    <source>
        <dbReference type="Proteomes" id="UP000477311"/>
    </source>
</evidence>
<comment type="caution">
    <text evidence="2">The sequence shown here is derived from an EMBL/GenBank/DDBJ whole genome shotgun (WGS) entry which is preliminary data.</text>
</comment>
<dbReference type="InterPro" id="IPR036237">
    <property type="entry name" value="Xyl_isomerase-like_sf"/>
</dbReference>
<reference evidence="2 3" key="1">
    <citation type="submission" date="2020-02" db="EMBL/GenBank/DDBJ databases">
        <title>Draft genome sequence of Limisphaera ngatamarikiensis NGM72.4T, a thermophilic Verrucomicrobia grouped in subdivision 3.</title>
        <authorList>
            <person name="Carere C.R."/>
            <person name="Steen J."/>
            <person name="Hugenholtz P."/>
            <person name="Stott M.B."/>
        </authorList>
    </citation>
    <scope>NUCLEOTIDE SEQUENCE [LARGE SCALE GENOMIC DNA]</scope>
    <source>
        <strain evidence="2 3">NGM72.4</strain>
    </source>
</reference>
<organism evidence="2 3">
    <name type="scientific">Limisphaera ngatamarikiensis</name>
    <dbReference type="NCBI Taxonomy" id="1324935"/>
    <lineage>
        <taxon>Bacteria</taxon>
        <taxon>Pseudomonadati</taxon>
        <taxon>Verrucomicrobiota</taxon>
        <taxon>Verrucomicrobiia</taxon>
        <taxon>Limisphaerales</taxon>
        <taxon>Limisphaeraceae</taxon>
        <taxon>Limisphaera</taxon>
    </lineage>
</organism>
<keyword evidence="3" id="KW-1185">Reference proteome</keyword>
<evidence type="ECO:0000259" key="1">
    <source>
        <dbReference type="Pfam" id="PF01261"/>
    </source>
</evidence>
<dbReference type="InterPro" id="IPR050312">
    <property type="entry name" value="IolE/XylAMocC-like"/>
</dbReference>
<dbReference type="EMBL" id="JAAKYA010000014">
    <property type="protein sequence ID" value="NGO38333.1"/>
    <property type="molecule type" value="Genomic_DNA"/>
</dbReference>
<dbReference type="Gene3D" id="3.20.20.150">
    <property type="entry name" value="Divalent-metal-dependent TIM barrel enzymes"/>
    <property type="match status" value="1"/>
</dbReference>
<dbReference type="SUPFAM" id="SSF51658">
    <property type="entry name" value="Xylose isomerase-like"/>
    <property type="match status" value="1"/>
</dbReference>
<dbReference type="Pfam" id="PF01261">
    <property type="entry name" value="AP_endonuc_2"/>
    <property type="match status" value="1"/>
</dbReference>
<dbReference type="Proteomes" id="UP000477311">
    <property type="component" value="Unassembled WGS sequence"/>
</dbReference>
<dbReference type="AlphaFoldDB" id="A0A6M1RL10"/>
<keyword evidence="2" id="KW-0413">Isomerase</keyword>
<accession>A0A6M1RL10</accession>
<gene>
    <name evidence="2" type="ORF">G4L39_02835</name>
</gene>
<name>A0A6M1RL10_9BACT</name>
<dbReference type="GO" id="GO:0016853">
    <property type="term" value="F:isomerase activity"/>
    <property type="evidence" value="ECO:0007669"/>
    <property type="project" value="UniProtKB-KW"/>
</dbReference>
<dbReference type="PANTHER" id="PTHR12110">
    <property type="entry name" value="HYDROXYPYRUVATE ISOMERASE"/>
    <property type="match status" value="1"/>
</dbReference>